<comment type="similarity">
    <text evidence="1 2">Belongs to the cytochrome P450 family.</text>
</comment>
<evidence type="ECO:0000256" key="2">
    <source>
        <dbReference type="RuleBase" id="RU000461"/>
    </source>
</evidence>
<keyword evidence="2" id="KW-0479">Metal-binding</keyword>
<dbReference type="PANTHER" id="PTHR46696">
    <property type="entry name" value="P450, PUTATIVE (EUROFUNG)-RELATED"/>
    <property type="match status" value="1"/>
</dbReference>
<proteinExistence type="inferred from homology"/>
<evidence type="ECO:0000256" key="1">
    <source>
        <dbReference type="ARBA" id="ARBA00010617"/>
    </source>
</evidence>
<evidence type="ECO:0000256" key="3">
    <source>
        <dbReference type="SAM" id="MobiDB-lite"/>
    </source>
</evidence>
<dbReference type="PRINTS" id="PR00359">
    <property type="entry name" value="BP450"/>
</dbReference>
<dbReference type="PANTHER" id="PTHR46696:SF1">
    <property type="entry name" value="CYTOCHROME P450 YJIB-RELATED"/>
    <property type="match status" value="1"/>
</dbReference>
<dbReference type="InterPro" id="IPR017972">
    <property type="entry name" value="Cyt_P450_CS"/>
</dbReference>
<dbReference type="PROSITE" id="PS00086">
    <property type="entry name" value="CYTOCHROME_P450"/>
    <property type="match status" value="1"/>
</dbReference>
<protein>
    <submittedName>
        <fullName evidence="4">Cytochrome P450</fullName>
    </submittedName>
</protein>
<keyword evidence="2" id="KW-0560">Oxidoreductase</keyword>
<dbReference type="InterPro" id="IPR001128">
    <property type="entry name" value="Cyt_P450"/>
</dbReference>
<keyword evidence="2" id="KW-0503">Monooxygenase</keyword>
<dbReference type="RefSeq" id="WP_344872145.1">
    <property type="nucleotide sequence ID" value="NZ_BAABAL010000005.1"/>
</dbReference>
<dbReference type="Gene3D" id="1.10.630.10">
    <property type="entry name" value="Cytochrome P450"/>
    <property type="match status" value="1"/>
</dbReference>
<dbReference type="EMBL" id="BAABAL010000005">
    <property type="protein sequence ID" value="GAA3996557.1"/>
    <property type="molecule type" value="Genomic_DNA"/>
</dbReference>
<dbReference type="CDD" id="cd20625">
    <property type="entry name" value="CYP164-like"/>
    <property type="match status" value="1"/>
</dbReference>
<keyword evidence="2" id="KW-0408">Iron</keyword>
<comment type="caution">
    <text evidence="4">The sequence shown here is derived from an EMBL/GenBank/DDBJ whole genome shotgun (WGS) entry which is preliminary data.</text>
</comment>
<sequence length="412" mass="45176">MSQAYSRDWSTGSDEPPFDPRDERFILNPYPAFAELRTRGEVHWHGGLGMAVAVSHSACSSVLRHRSLGRIWADALPADRFTAFNLLHRNSLLENEPPTHGRLRKLISAAFGRGHVERLRPWVRNLADNLVADLADSISSDGAGDLLAHVAAPLPIQVIAELLGVPDSDRGLLQPWSNSIVKMYEYGLPDDQRDIAERAAAEFVAYLRELIALRRRRAGDDLVSDLVAVTDSDGARLTEDELVATAVLLLMAGHEATVNVVGNGVLALMRHRDQWDRLVADPGLLETAAEELIRYDSPLQLFERTATEEVEIAGHVLRPGEKIAALLGAAARDPLVFAEPDRLDITRSPNPHLGFGMGIHYCLGAPLARIEIVAALEALTTRLPHLELAGEPLRRSEFVIRGLRALPVTTPA</sequence>
<keyword evidence="5" id="KW-1185">Reference proteome</keyword>
<dbReference type="SUPFAM" id="SSF48264">
    <property type="entry name" value="Cytochrome P450"/>
    <property type="match status" value="1"/>
</dbReference>
<feature type="compositionally biased region" description="Polar residues" evidence="3">
    <location>
        <begin position="1"/>
        <end position="13"/>
    </location>
</feature>
<evidence type="ECO:0000313" key="5">
    <source>
        <dbReference type="Proteomes" id="UP001501747"/>
    </source>
</evidence>
<dbReference type="InterPro" id="IPR036396">
    <property type="entry name" value="Cyt_P450_sf"/>
</dbReference>
<name>A0ABP7RF34_9PSEU</name>
<gene>
    <name evidence="4" type="ORF">GCM10022247_15650</name>
</gene>
<dbReference type="Proteomes" id="UP001501747">
    <property type="component" value="Unassembled WGS sequence"/>
</dbReference>
<evidence type="ECO:0000313" key="4">
    <source>
        <dbReference type="EMBL" id="GAA3996557.1"/>
    </source>
</evidence>
<feature type="region of interest" description="Disordered" evidence="3">
    <location>
        <begin position="1"/>
        <end position="22"/>
    </location>
</feature>
<dbReference type="Pfam" id="PF00067">
    <property type="entry name" value="p450"/>
    <property type="match status" value="1"/>
</dbReference>
<accession>A0ABP7RF34</accession>
<dbReference type="InterPro" id="IPR002397">
    <property type="entry name" value="Cyt_P450_B"/>
</dbReference>
<reference evidence="5" key="1">
    <citation type="journal article" date="2019" name="Int. J. Syst. Evol. Microbiol.">
        <title>The Global Catalogue of Microorganisms (GCM) 10K type strain sequencing project: providing services to taxonomists for standard genome sequencing and annotation.</title>
        <authorList>
            <consortium name="The Broad Institute Genomics Platform"/>
            <consortium name="The Broad Institute Genome Sequencing Center for Infectious Disease"/>
            <person name="Wu L."/>
            <person name="Ma J."/>
        </authorList>
    </citation>
    <scope>NUCLEOTIDE SEQUENCE [LARGE SCALE GENOMIC DNA]</scope>
    <source>
        <strain evidence="5">JCM 17342</strain>
    </source>
</reference>
<organism evidence="4 5">
    <name type="scientific">Allokutzneria multivorans</name>
    <dbReference type="NCBI Taxonomy" id="1142134"/>
    <lineage>
        <taxon>Bacteria</taxon>
        <taxon>Bacillati</taxon>
        <taxon>Actinomycetota</taxon>
        <taxon>Actinomycetes</taxon>
        <taxon>Pseudonocardiales</taxon>
        <taxon>Pseudonocardiaceae</taxon>
        <taxon>Allokutzneria</taxon>
    </lineage>
</organism>
<keyword evidence="2" id="KW-0349">Heme</keyword>